<feature type="compositionally biased region" description="Polar residues" evidence="1">
    <location>
        <begin position="83"/>
        <end position="94"/>
    </location>
</feature>
<organism evidence="3 4">
    <name type="scientific">Paracoccus pacificus</name>
    <dbReference type="NCBI Taxonomy" id="1463598"/>
    <lineage>
        <taxon>Bacteria</taxon>
        <taxon>Pseudomonadati</taxon>
        <taxon>Pseudomonadota</taxon>
        <taxon>Alphaproteobacteria</taxon>
        <taxon>Rhodobacterales</taxon>
        <taxon>Paracoccaceae</taxon>
        <taxon>Paracoccus</taxon>
    </lineage>
</organism>
<feature type="signal peptide" evidence="2">
    <location>
        <begin position="1"/>
        <end position="22"/>
    </location>
</feature>
<evidence type="ECO:0000256" key="2">
    <source>
        <dbReference type="SAM" id="SignalP"/>
    </source>
</evidence>
<dbReference type="Proteomes" id="UP001597213">
    <property type="component" value="Unassembled WGS sequence"/>
</dbReference>
<protein>
    <submittedName>
        <fullName evidence="3">DUF1223 domain-containing protein</fullName>
    </submittedName>
</protein>
<evidence type="ECO:0000313" key="4">
    <source>
        <dbReference type="Proteomes" id="UP001597213"/>
    </source>
</evidence>
<dbReference type="SUPFAM" id="SSF52833">
    <property type="entry name" value="Thioredoxin-like"/>
    <property type="match status" value="1"/>
</dbReference>
<comment type="caution">
    <text evidence="3">The sequence shown here is derived from an EMBL/GenBank/DDBJ whole genome shotgun (WGS) entry which is preliminary data.</text>
</comment>
<keyword evidence="4" id="KW-1185">Reference proteome</keyword>
<dbReference type="RefSeq" id="WP_379142833.1">
    <property type="nucleotide sequence ID" value="NZ_JBHUEN010000031.1"/>
</dbReference>
<dbReference type="InterPro" id="IPR036249">
    <property type="entry name" value="Thioredoxin-like_sf"/>
</dbReference>
<feature type="chain" id="PRO_5047383828" evidence="2">
    <location>
        <begin position="23"/>
        <end position="404"/>
    </location>
</feature>
<feature type="compositionally biased region" description="Low complexity" evidence="1">
    <location>
        <begin position="108"/>
        <end position="124"/>
    </location>
</feature>
<feature type="compositionally biased region" description="Low complexity" evidence="1">
    <location>
        <begin position="156"/>
        <end position="174"/>
    </location>
</feature>
<gene>
    <name evidence="3" type="ORF">ACFSCT_11360</name>
</gene>
<evidence type="ECO:0000256" key="1">
    <source>
        <dbReference type="SAM" id="MobiDB-lite"/>
    </source>
</evidence>
<evidence type="ECO:0000313" key="3">
    <source>
        <dbReference type="EMBL" id="MFD1882311.1"/>
    </source>
</evidence>
<dbReference type="InterPro" id="IPR010634">
    <property type="entry name" value="DUF1223"/>
</dbReference>
<sequence length="404" mass="42564">MLLRAVLVLSVLAVFAAQPLLAQDDGITDGQDTPDTISAQEGKATVSADEMESGEFNSELGAGVEVDPSEAVESSALDDPNHPSVSDATAAQQSTEPPTAEAVEDPAAEAADAANPGAANPGVADTARSVTAPAMTPTDVAPPGMSLVPETLPDQPAAAAPAPSAASRSKAPRSYGPVSQPLVVVELFTAQGCSSCPPADVLLGDLSDDRDVLALAFHVDYWDYLGWADPFARPEFTERQKSYARAAREHSLYTPQMIVGGTDTLISARPADLMALIAENLSRPPVITATRQQKGDTLITELVPIGASAGPSAVFLIRYVPERKMTVMAGENRGKTMVYRNVVVGIERLADWDGRGPLRLTVQARKGEKSNAYPADTRHALIVQQMKPGRVELPGRILTALRLD</sequence>
<dbReference type="EMBL" id="JBHUEN010000031">
    <property type="protein sequence ID" value="MFD1882311.1"/>
    <property type="molecule type" value="Genomic_DNA"/>
</dbReference>
<feature type="region of interest" description="Disordered" evidence="1">
    <location>
        <begin position="60"/>
        <end position="176"/>
    </location>
</feature>
<name>A0ABW4R7Q9_9RHOB</name>
<proteinExistence type="predicted"/>
<dbReference type="PANTHER" id="PTHR36057:SF1">
    <property type="entry name" value="LIPOPROTEIN LIPID ATTACHMENT SITE-LIKE PROTEIN, PUTATIVE (DUF1223)-RELATED"/>
    <property type="match status" value="1"/>
</dbReference>
<accession>A0ABW4R7Q9</accession>
<dbReference type="Pfam" id="PF06764">
    <property type="entry name" value="DUF1223"/>
    <property type="match status" value="1"/>
</dbReference>
<dbReference type="PANTHER" id="PTHR36057">
    <property type="match status" value="1"/>
</dbReference>
<reference evidence="4" key="1">
    <citation type="journal article" date="2019" name="Int. J. Syst. Evol. Microbiol.">
        <title>The Global Catalogue of Microorganisms (GCM) 10K type strain sequencing project: providing services to taxonomists for standard genome sequencing and annotation.</title>
        <authorList>
            <consortium name="The Broad Institute Genomics Platform"/>
            <consortium name="The Broad Institute Genome Sequencing Center for Infectious Disease"/>
            <person name="Wu L."/>
            <person name="Ma J."/>
        </authorList>
    </citation>
    <scope>NUCLEOTIDE SEQUENCE [LARGE SCALE GENOMIC DNA]</scope>
    <source>
        <strain evidence="4">CCUG 56029</strain>
    </source>
</reference>
<keyword evidence="2" id="KW-0732">Signal</keyword>